<evidence type="ECO:0000256" key="1">
    <source>
        <dbReference type="HAMAP-Rule" id="MF_00003"/>
    </source>
</evidence>
<dbReference type="InterPro" id="IPR015946">
    <property type="entry name" value="KH_dom-like_a/b"/>
</dbReference>
<organism evidence="2 3">
    <name type="scientific">Wenzhouxiangella marina</name>
    <dbReference type="NCBI Taxonomy" id="1579979"/>
    <lineage>
        <taxon>Bacteria</taxon>
        <taxon>Pseudomonadati</taxon>
        <taxon>Pseudomonadota</taxon>
        <taxon>Gammaproteobacteria</taxon>
        <taxon>Chromatiales</taxon>
        <taxon>Wenzhouxiangellaceae</taxon>
        <taxon>Wenzhouxiangella</taxon>
    </lineage>
</organism>
<comment type="subunit">
    <text evidence="1">Monomer. Binds 30S ribosomal subunits, but not 50S ribosomal subunits or 70S ribosomes.</text>
</comment>
<keyword evidence="3" id="KW-1185">Reference proteome</keyword>
<keyword evidence="1" id="KW-0963">Cytoplasm</keyword>
<evidence type="ECO:0000313" key="2">
    <source>
        <dbReference type="EMBL" id="AKS42800.1"/>
    </source>
</evidence>
<dbReference type="InterPro" id="IPR000238">
    <property type="entry name" value="RbfA"/>
</dbReference>
<dbReference type="NCBIfam" id="TIGR00082">
    <property type="entry name" value="rbfA"/>
    <property type="match status" value="1"/>
</dbReference>
<dbReference type="Proteomes" id="UP000066624">
    <property type="component" value="Chromosome"/>
</dbReference>
<dbReference type="HAMAP" id="MF_00003">
    <property type="entry name" value="RbfA"/>
    <property type="match status" value="1"/>
</dbReference>
<sequence>MSVARAERVAGLLRRELADIVQHEFEYDIPRGLISITDVEVARDLSHCKVYVAVLEIEQAPEIVAFLNEHAGQVRHELGKRIRLRLTPSLKFLHDTSSETGQRIEQLLAASRKPR</sequence>
<reference evidence="2 3" key="1">
    <citation type="submission" date="2015-07" db="EMBL/GenBank/DDBJ databases">
        <authorList>
            <person name="Noorani M."/>
        </authorList>
    </citation>
    <scope>NUCLEOTIDE SEQUENCE [LARGE SCALE GENOMIC DNA]</scope>
    <source>
        <strain evidence="2 3">KCTC 42284</strain>
    </source>
</reference>
<proteinExistence type="inferred from homology"/>
<dbReference type="PANTHER" id="PTHR33515">
    <property type="entry name" value="RIBOSOME-BINDING FACTOR A, CHLOROPLASTIC-RELATED"/>
    <property type="match status" value="1"/>
</dbReference>
<dbReference type="PANTHER" id="PTHR33515:SF1">
    <property type="entry name" value="RIBOSOME-BINDING FACTOR A, CHLOROPLASTIC-RELATED"/>
    <property type="match status" value="1"/>
</dbReference>
<dbReference type="Pfam" id="PF02033">
    <property type="entry name" value="RBFA"/>
    <property type="match status" value="1"/>
</dbReference>
<accession>A0A0K0XYQ2</accession>
<dbReference type="GO" id="GO:0043024">
    <property type="term" value="F:ribosomal small subunit binding"/>
    <property type="evidence" value="ECO:0007669"/>
    <property type="project" value="TreeGrafter"/>
</dbReference>
<dbReference type="RefSeq" id="WP_049726330.1">
    <property type="nucleotide sequence ID" value="NZ_CP012154.1"/>
</dbReference>
<dbReference type="Gene3D" id="3.30.300.20">
    <property type="match status" value="1"/>
</dbReference>
<dbReference type="InterPro" id="IPR023799">
    <property type="entry name" value="RbfA_dom_sf"/>
</dbReference>
<dbReference type="InterPro" id="IPR020053">
    <property type="entry name" value="Ribosome-bd_factorA_CS"/>
</dbReference>
<comment type="similarity">
    <text evidence="1">Belongs to the RbfA family.</text>
</comment>
<comment type="subcellular location">
    <subcellularLocation>
        <location evidence="1">Cytoplasm</location>
    </subcellularLocation>
</comment>
<name>A0A0K0XYQ2_9GAMM</name>
<evidence type="ECO:0000313" key="3">
    <source>
        <dbReference type="Proteomes" id="UP000066624"/>
    </source>
</evidence>
<dbReference type="KEGG" id="wma:WM2015_2438"/>
<protein>
    <recommendedName>
        <fullName evidence="1">Ribosome-binding factor A</fullName>
    </recommendedName>
</protein>
<dbReference type="SUPFAM" id="SSF89919">
    <property type="entry name" value="Ribosome-binding factor A, RbfA"/>
    <property type="match status" value="1"/>
</dbReference>
<dbReference type="AlphaFoldDB" id="A0A0K0XYQ2"/>
<dbReference type="GO" id="GO:0005829">
    <property type="term" value="C:cytosol"/>
    <property type="evidence" value="ECO:0007669"/>
    <property type="project" value="TreeGrafter"/>
</dbReference>
<dbReference type="EMBL" id="CP012154">
    <property type="protein sequence ID" value="AKS42800.1"/>
    <property type="molecule type" value="Genomic_DNA"/>
</dbReference>
<comment type="function">
    <text evidence="1">One of several proteins that assist in the late maturation steps of the functional core of the 30S ribosomal subunit. Associates with free 30S ribosomal subunits (but not with 30S subunits that are part of 70S ribosomes or polysomes). Required for efficient processing of 16S rRNA. May interact with the 5'-terminal helix region of 16S rRNA.</text>
</comment>
<dbReference type="STRING" id="1579979.WM2015_2438"/>
<dbReference type="PROSITE" id="PS01319">
    <property type="entry name" value="RBFA"/>
    <property type="match status" value="1"/>
</dbReference>
<dbReference type="PATRIC" id="fig|1579979.3.peg.2494"/>
<gene>
    <name evidence="1" type="primary">rbfA</name>
    <name evidence="2" type="ORF">WM2015_2438</name>
</gene>
<keyword evidence="1" id="KW-0690">Ribosome biogenesis</keyword>
<dbReference type="GO" id="GO:0030490">
    <property type="term" value="P:maturation of SSU-rRNA"/>
    <property type="evidence" value="ECO:0007669"/>
    <property type="project" value="UniProtKB-UniRule"/>
</dbReference>